<dbReference type="SUPFAM" id="SSF51569">
    <property type="entry name" value="Aldolase"/>
    <property type="match status" value="1"/>
</dbReference>
<dbReference type="Pfam" id="PF00490">
    <property type="entry name" value="ALAD"/>
    <property type="match status" value="1"/>
</dbReference>
<dbReference type="PANTHER" id="PTHR11458:SF0">
    <property type="entry name" value="DELTA-AMINOLEVULINIC ACID DEHYDRATASE"/>
    <property type="match status" value="1"/>
</dbReference>
<dbReference type="PROSITE" id="PS00169">
    <property type="entry name" value="D_ALA_DEHYDRATASE"/>
    <property type="match status" value="1"/>
</dbReference>
<dbReference type="PIRSF" id="PIRSF001415">
    <property type="entry name" value="Porphbilin_synth"/>
    <property type="match status" value="1"/>
</dbReference>
<evidence type="ECO:0000256" key="8">
    <source>
        <dbReference type="ARBA" id="ARBA00023244"/>
    </source>
</evidence>
<comment type="catalytic activity">
    <reaction evidence="10 14">
        <text>2 5-aminolevulinate = porphobilinogen + 2 H2O + H(+)</text>
        <dbReference type="Rhea" id="RHEA:24064"/>
        <dbReference type="ChEBI" id="CHEBI:15377"/>
        <dbReference type="ChEBI" id="CHEBI:15378"/>
        <dbReference type="ChEBI" id="CHEBI:58126"/>
        <dbReference type="ChEBI" id="CHEBI:356416"/>
        <dbReference type="EC" id="4.2.1.24"/>
    </reaction>
</comment>
<accession>A0A919MFW1</accession>
<comment type="pathway">
    <text evidence="1">Porphyrin-containing compound metabolism; protoporphyrin-IX biosynthesis; coproporphyrinogen-III from 5-aminolevulinate: step 1/4.</text>
</comment>
<evidence type="ECO:0000256" key="12">
    <source>
        <dbReference type="PIRSR" id="PIRSR001415-2"/>
    </source>
</evidence>
<evidence type="ECO:0000256" key="7">
    <source>
        <dbReference type="ARBA" id="ARBA00023239"/>
    </source>
</evidence>
<dbReference type="EMBL" id="BOMM01000047">
    <property type="protein sequence ID" value="GIE13189.1"/>
    <property type="molecule type" value="Genomic_DNA"/>
</dbReference>
<keyword evidence="13" id="KW-0460">Magnesium</keyword>
<keyword evidence="13" id="KW-0479">Metal-binding</keyword>
<dbReference type="Gene3D" id="3.20.20.70">
    <property type="entry name" value="Aldolase class I"/>
    <property type="match status" value="1"/>
</dbReference>
<feature type="binding site" evidence="12">
    <location>
        <position position="225"/>
    </location>
    <ligand>
        <name>5-aminolevulinate</name>
        <dbReference type="ChEBI" id="CHEBI:356416"/>
        <label>1</label>
    </ligand>
</feature>
<dbReference type="SMART" id="SM01004">
    <property type="entry name" value="ALAD"/>
    <property type="match status" value="1"/>
</dbReference>
<dbReference type="AlphaFoldDB" id="A0A919MFW1"/>
<dbReference type="InterPro" id="IPR001731">
    <property type="entry name" value="ALAD"/>
</dbReference>
<evidence type="ECO:0000256" key="1">
    <source>
        <dbReference type="ARBA" id="ARBA00004694"/>
    </source>
</evidence>
<keyword evidence="8 14" id="KW-0627">Porphyrin biosynthesis</keyword>
<dbReference type="Proteomes" id="UP000598174">
    <property type="component" value="Unassembled WGS sequence"/>
</dbReference>
<evidence type="ECO:0000256" key="10">
    <source>
        <dbReference type="ARBA" id="ARBA00047651"/>
    </source>
</evidence>
<dbReference type="FunFam" id="3.20.20.70:FF:000019">
    <property type="entry name" value="Delta-aminolevulinic acid dehydratase"/>
    <property type="match status" value="1"/>
</dbReference>
<evidence type="ECO:0000313" key="16">
    <source>
        <dbReference type="EMBL" id="GIE13189.1"/>
    </source>
</evidence>
<comment type="similarity">
    <text evidence="2 15">Belongs to the ALAD family.</text>
</comment>
<evidence type="ECO:0000256" key="15">
    <source>
        <dbReference type="RuleBase" id="RU004161"/>
    </source>
</evidence>
<organism evidence="16 17">
    <name type="scientific">Paractinoplanes ferrugineus</name>
    <dbReference type="NCBI Taxonomy" id="113564"/>
    <lineage>
        <taxon>Bacteria</taxon>
        <taxon>Bacillati</taxon>
        <taxon>Actinomycetota</taxon>
        <taxon>Actinomycetes</taxon>
        <taxon>Micromonosporales</taxon>
        <taxon>Micromonosporaceae</taxon>
        <taxon>Paractinoplanes</taxon>
    </lineage>
</organism>
<dbReference type="GO" id="GO:0005829">
    <property type="term" value="C:cytosol"/>
    <property type="evidence" value="ECO:0007669"/>
    <property type="project" value="TreeGrafter"/>
</dbReference>
<dbReference type="NCBIfam" id="NF006762">
    <property type="entry name" value="PRK09283.1"/>
    <property type="match status" value="1"/>
</dbReference>
<feature type="binding site" evidence="13">
    <location>
        <position position="252"/>
    </location>
    <ligand>
        <name>Mg(2+)</name>
        <dbReference type="ChEBI" id="CHEBI:18420"/>
    </ligand>
</feature>
<dbReference type="InterPro" id="IPR030656">
    <property type="entry name" value="ALAD_AS"/>
</dbReference>
<dbReference type="GO" id="GO:0004655">
    <property type="term" value="F:porphobilinogen synthase activity"/>
    <property type="evidence" value="ECO:0007669"/>
    <property type="project" value="UniProtKB-EC"/>
</dbReference>
<comment type="subunit">
    <text evidence="3 14">Homooctamer.</text>
</comment>
<proteinExistence type="inferred from homology"/>
<evidence type="ECO:0000256" key="14">
    <source>
        <dbReference type="RuleBase" id="RU000515"/>
    </source>
</evidence>
<evidence type="ECO:0000256" key="3">
    <source>
        <dbReference type="ARBA" id="ARBA00011823"/>
    </source>
</evidence>
<protein>
    <recommendedName>
        <fullName evidence="5 14">Delta-aminolevulinic acid dehydratase</fullName>
        <ecNumber evidence="4 14">4.2.1.24</ecNumber>
    </recommendedName>
</protein>
<dbReference type="EC" id="4.2.1.24" evidence="4 14"/>
<comment type="caution">
    <text evidence="16">The sequence shown here is derived from an EMBL/GenBank/DDBJ whole genome shotgun (WGS) entry which is preliminary data.</text>
</comment>
<evidence type="ECO:0000256" key="11">
    <source>
        <dbReference type="PIRSR" id="PIRSR001415-1"/>
    </source>
</evidence>
<dbReference type="GO" id="GO:0008270">
    <property type="term" value="F:zinc ion binding"/>
    <property type="evidence" value="ECO:0007669"/>
    <property type="project" value="TreeGrafter"/>
</dbReference>
<keyword evidence="17" id="KW-1185">Reference proteome</keyword>
<reference evidence="16" key="1">
    <citation type="submission" date="2021-01" db="EMBL/GenBank/DDBJ databases">
        <title>Whole genome shotgun sequence of Actinoplanes ferrugineus NBRC 15555.</title>
        <authorList>
            <person name="Komaki H."/>
            <person name="Tamura T."/>
        </authorList>
    </citation>
    <scope>NUCLEOTIDE SEQUENCE</scope>
    <source>
        <strain evidence="16">NBRC 15555</strain>
    </source>
</reference>
<evidence type="ECO:0000256" key="9">
    <source>
        <dbReference type="ARBA" id="ARBA00025628"/>
    </source>
</evidence>
<evidence type="ECO:0000313" key="17">
    <source>
        <dbReference type="Proteomes" id="UP000598174"/>
    </source>
</evidence>
<feature type="active site" description="Schiff-base intermediate with substrate" evidence="11">
    <location>
        <position position="267"/>
    </location>
</feature>
<evidence type="ECO:0000256" key="4">
    <source>
        <dbReference type="ARBA" id="ARBA00012053"/>
    </source>
</evidence>
<gene>
    <name evidence="16" type="primary">hemB_2</name>
    <name evidence="16" type="ORF">Afe05nite_50290</name>
</gene>
<feature type="active site" description="Schiff-base intermediate with substrate" evidence="11">
    <location>
        <position position="215"/>
    </location>
</feature>
<sequence>MTMTNFSVPTSYASDSNAGAFPLHRPRRLRRTPALRRLAAETTVRPSNLVQPLFVREGLTEPRPIASMPGVLQHTRDTLRKAAAEAVAAGVGGLMIFGIPLVKDGTGSGASDPEGILQVALRDVVAEVGEQTVVIGDINLDEYTTHGHVGVLGPDGDVDNDASLQRFAEVAVAQADAGAHVVAPSGMMDGQVRHIRAALDRAGHQQVAILGYSAKYASSFYGPFRDAVESSLTGDRKSYQQNPANLRESLREVALDLTEGADMVMVKPASYYLDIVRLLADAVDVPVSAYQVSGEYAMVEAAAKQGWIDRDSAVVESLTCLYRAGATVLITYWATEFAAKLPR</sequence>
<feature type="binding site" evidence="12">
    <location>
        <position position="293"/>
    </location>
    <ligand>
        <name>5-aminolevulinate</name>
        <dbReference type="ChEBI" id="CHEBI:356416"/>
        <label>2</label>
    </ligand>
</feature>
<keyword evidence="7 14" id="KW-0456">Lyase</keyword>
<feature type="binding site" evidence="12">
    <location>
        <position position="236"/>
    </location>
    <ligand>
        <name>5-aminolevulinate</name>
        <dbReference type="ChEBI" id="CHEBI:356416"/>
        <label>1</label>
    </ligand>
</feature>
<dbReference type="CDD" id="cd00384">
    <property type="entry name" value="ALAD_PBGS"/>
    <property type="match status" value="1"/>
</dbReference>
<dbReference type="GO" id="GO:0006783">
    <property type="term" value="P:heme biosynthetic process"/>
    <property type="evidence" value="ECO:0007669"/>
    <property type="project" value="UniProtKB-KW"/>
</dbReference>
<comment type="function">
    <text evidence="9">Catalyzes an early step in the biosynthesis of tetrapyrroles. Binds two molecules of 5-aminolevulinate per subunit, each at a distinct site, and catalyzes their condensation to form porphobilinogen.</text>
</comment>
<evidence type="ECO:0000256" key="2">
    <source>
        <dbReference type="ARBA" id="ARBA00008055"/>
    </source>
</evidence>
<feature type="binding site" evidence="12">
    <location>
        <position position="332"/>
    </location>
    <ligand>
        <name>5-aminolevulinate</name>
        <dbReference type="ChEBI" id="CHEBI:356416"/>
        <label>2</label>
    </ligand>
</feature>
<dbReference type="PANTHER" id="PTHR11458">
    <property type="entry name" value="DELTA-AMINOLEVULINIC ACID DEHYDRATASE"/>
    <property type="match status" value="1"/>
</dbReference>
<dbReference type="PRINTS" id="PR00144">
    <property type="entry name" value="DALDHYDRTASE"/>
</dbReference>
<evidence type="ECO:0000256" key="5">
    <source>
        <dbReference type="ARBA" id="ARBA00020771"/>
    </source>
</evidence>
<name>A0A919MFW1_9ACTN</name>
<evidence type="ECO:0000256" key="6">
    <source>
        <dbReference type="ARBA" id="ARBA00023133"/>
    </source>
</evidence>
<evidence type="ECO:0000256" key="13">
    <source>
        <dbReference type="PIRSR" id="PIRSR001415-5"/>
    </source>
</evidence>
<dbReference type="InterPro" id="IPR013785">
    <property type="entry name" value="Aldolase_TIM"/>
</dbReference>
<keyword evidence="6" id="KW-0350">Heme biosynthesis</keyword>